<accession>A0A1A0R5M9</accession>
<evidence type="ECO:0000313" key="1">
    <source>
        <dbReference type="EMBL" id="OBB29074.1"/>
    </source>
</evidence>
<dbReference type="AlphaFoldDB" id="A0A1A0R5M9"/>
<evidence type="ECO:0000313" key="2">
    <source>
        <dbReference type="Proteomes" id="UP000093902"/>
    </source>
</evidence>
<dbReference type="Proteomes" id="UP000093902">
    <property type="component" value="Unassembled WGS sequence"/>
</dbReference>
<sequence>MTDHLYRVRVIAFPEGSTKTVNYPGDEEPDHRVPVPGWTPPGWKPEGDYIRLVGTAQFVWPSTRQVYRSRSTAKRRAELLESLGATVVIERSNKIVWPERPVDEAIELVTVRPQKAVRRNAPEEVERLDEFTVSRLRRRLESHQ</sequence>
<organism evidence="1 2">
    <name type="scientific">Mycolicibacterium peregrinum</name>
    <name type="common">Mycobacterium peregrinum</name>
    <dbReference type="NCBI Taxonomy" id="43304"/>
    <lineage>
        <taxon>Bacteria</taxon>
        <taxon>Bacillati</taxon>
        <taxon>Actinomycetota</taxon>
        <taxon>Actinomycetes</taxon>
        <taxon>Mycobacteriales</taxon>
        <taxon>Mycobacteriaceae</taxon>
        <taxon>Mycolicibacterium</taxon>
    </lineage>
</organism>
<name>A0A1A0R5M9_MYCPR</name>
<reference evidence="2" key="1">
    <citation type="submission" date="2016-06" db="EMBL/GenBank/DDBJ databases">
        <authorList>
            <person name="Sutton G."/>
            <person name="Brinkac L."/>
            <person name="Sanka R."/>
            <person name="Adams M."/>
            <person name="Lau E."/>
            <person name="Mehaffy C."/>
            <person name="Tameris M."/>
            <person name="Hatherill M."/>
            <person name="Hanekom W."/>
            <person name="Mahomed H."/>
            <person name="Mcshane H."/>
        </authorList>
    </citation>
    <scope>NUCLEOTIDE SEQUENCE [LARGE SCALE GENOMIC DNA]</scope>
    <source>
        <strain evidence="2">852002-51209_SCH5440388</strain>
    </source>
</reference>
<comment type="caution">
    <text evidence="1">The sequence shown here is derived from an EMBL/GenBank/DDBJ whole genome shotgun (WGS) entry which is preliminary data.</text>
</comment>
<dbReference type="RefSeq" id="WP_064932423.1">
    <property type="nucleotide sequence ID" value="NZ_LZSO01000026.1"/>
</dbReference>
<gene>
    <name evidence="1" type="ORF">A5792_19865</name>
</gene>
<dbReference type="EMBL" id="LZSO01000026">
    <property type="protein sequence ID" value="OBB29074.1"/>
    <property type="molecule type" value="Genomic_DNA"/>
</dbReference>
<protein>
    <submittedName>
        <fullName evidence="1">Uncharacterized protein</fullName>
    </submittedName>
</protein>
<proteinExistence type="predicted"/>